<dbReference type="AlphaFoldDB" id="A0A068V166"/>
<reference evidence="4" key="1">
    <citation type="journal article" date="2014" name="Science">
        <title>The coffee genome provides insight into the convergent evolution of caffeine biosynthesis.</title>
        <authorList>
            <person name="Denoeud F."/>
            <person name="Carretero-Paulet L."/>
            <person name="Dereeper A."/>
            <person name="Droc G."/>
            <person name="Guyot R."/>
            <person name="Pietrella M."/>
            <person name="Zheng C."/>
            <person name="Alberti A."/>
            <person name="Anthony F."/>
            <person name="Aprea G."/>
            <person name="Aury J.M."/>
            <person name="Bento P."/>
            <person name="Bernard M."/>
            <person name="Bocs S."/>
            <person name="Campa C."/>
            <person name="Cenci A."/>
            <person name="Combes M.C."/>
            <person name="Crouzillat D."/>
            <person name="Da Silva C."/>
            <person name="Daddiego L."/>
            <person name="De Bellis F."/>
            <person name="Dussert S."/>
            <person name="Garsmeur O."/>
            <person name="Gayraud T."/>
            <person name="Guignon V."/>
            <person name="Jahn K."/>
            <person name="Jamilloux V."/>
            <person name="Joet T."/>
            <person name="Labadie K."/>
            <person name="Lan T."/>
            <person name="Leclercq J."/>
            <person name="Lepelley M."/>
            <person name="Leroy T."/>
            <person name="Li L.T."/>
            <person name="Librado P."/>
            <person name="Lopez L."/>
            <person name="Munoz A."/>
            <person name="Noel B."/>
            <person name="Pallavicini A."/>
            <person name="Perrotta G."/>
            <person name="Poncet V."/>
            <person name="Pot D."/>
            <person name="Priyono X."/>
            <person name="Rigoreau M."/>
            <person name="Rouard M."/>
            <person name="Rozas J."/>
            <person name="Tranchant-Dubreuil C."/>
            <person name="VanBuren R."/>
            <person name="Zhang Q."/>
            <person name="Andrade A.C."/>
            <person name="Argout X."/>
            <person name="Bertrand B."/>
            <person name="de Kochko A."/>
            <person name="Graziosi G."/>
            <person name="Henry R.J."/>
            <person name="Jayarama X."/>
            <person name="Ming R."/>
            <person name="Nagai C."/>
            <person name="Rounsley S."/>
            <person name="Sankoff D."/>
            <person name="Giuliano G."/>
            <person name="Albert V.A."/>
            <person name="Wincker P."/>
            <person name="Lashermes P."/>
        </authorList>
    </citation>
    <scope>NUCLEOTIDE SEQUENCE [LARGE SCALE GENOMIC DNA]</scope>
    <source>
        <strain evidence="4">cv. DH200-94</strain>
    </source>
</reference>
<dbReference type="EMBL" id="HG739164">
    <property type="protein sequence ID" value="CDP14219.1"/>
    <property type="molecule type" value="Genomic_DNA"/>
</dbReference>
<sequence>MADLFLNHAEQYSVSRPNYPQELFHFIASKTPHHDLAWDVGTGSGQAALSLAKIFKNVIATDTSQKQLQYAPKLPNVRYRSTSPAMSAEELERDVAKPDTVDLVTIGQAIHWFDLPTFFQQVKLVLKRPQGVIAAWCYTTPQVNDRVDAVFRQFYFVDSRPYWHPGRNLVFDKYESMEFPFLPVDGAEHTGPFEFITEKLMDLDHYLRYAKSGSAYQTALEKGIDLLSEDVIEEFTSAWNEDGSNKKSVKFPVYLRIGKVGK</sequence>
<proteinExistence type="predicted"/>
<dbReference type="Proteomes" id="UP000295252">
    <property type="component" value="Chromosome VIII"/>
</dbReference>
<dbReference type="FunCoup" id="A0A068V166">
    <property type="interactions" value="131"/>
</dbReference>
<comment type="subunit">
    <text evidence="1">Homodimer.</text>
</comment>
<dbReference type="OMA" id="RTWSAYH"/>
<protein>
    <recommendedName>
        <fullName evidence="2">Methyltransferase type 11 domain-containing protein</fullName>
    </recommendedName>
</protein>
<dbReference type="PANTHER" id="PTHR45180:SF1">
    <property type="entry name" value="OS01G0307686 PROTEIN"/>
    <property type="match status" value="1"/>
</dbReference>
<dbReference type="SUPFAM" id="SSF53335">
    <property type="entry name" value="S-adenosyl-L-methionine-dependent methyltransferases"/>
    <property type="match status" value="1"/>
</dbReference>
<dbReference type="CDD" id="cd02440">
    <property type="entry name" value="AdoMet_MTases"/>
    <property type="match status" value="1"/>
</dbReference>
<dbReference type="OrthoDB" id="10027013at2759"/>
<dbReference type="Pfam" id="PF08241">
    <property type="entry name" value="Methyltransf_11"/>
    <property type="match status" value="1"/>
</dbReference>
<dbReference type="InterPro" id="IPR029063">
    <property type="entry name" value="SAM-dependent_MTases_sf"/>
</dbReference>
<dbReference type="InParanoid" id="A0A068V166"/>
<feature type="domain" description="Methyltransferase type 11" evidence="2">
    <location>
        <begin position="39"/>
        <end position="131"/>
    </location>
</feature>
<dbReference type="Gramene" id="CDP14219">
    <property type="protein sequence ID" value="CDP14219"/>
    <property type="gene ID" value="GSCOC_T00040488001"/>
</dbReference>
<dbReference type="GO" id="GO:0009820">
    <property type="term" value="P:alkaloid metabolic process"/>
    <property type="evidence" value="ECO:0007669"/>
    <property type="project" value="UniProtKB-KW"/>
</dbReference>
<dbReference type="InterPro" id="IPR013216">
    <property type="entry name" value="Methyltransf_11"/>
</dbReference>
<organism evidence="3 4">
    <name type="scientific">Coffea canephora</name>
    <name type="common">Robusta coffee</name>
    <dbReference type="NCBI Taxonomy" id="49390"/>
    <lineage>
        <taxon>Eukaryota</taxon>
        <taxon>Viridiplantae</taxon>
        <taxon>Streptophyta</taxon>
        <taxon>Embryophyta</taxon>
        <taxon>Tracheophyta</taxon>
        <taxon>Spermatophyta</taxon>
        <taxon>Magnoliopsida</taxon>
        <taxon>eudicotyledons</taxon>
        <taxon>Gunneridae</taxon>
        <taxon>Pentapetalae</taxon>
        <taxon>asterids</taxon>
        <taxon>lamiids</taxon>
        <taxon>Gentianales</taxon>
        <taxon>Rubiaceae</taxon>
        <taxon>Ixoroideae</taxon>
        <taxon>Gardenieae complex</taxon>
        <taxon>Bertiereae - Coffeeae clade</taxon>
        <taxon>Coffeeae</taxon>
        <taxon>Coffea</taxon>
    </lineage>
</organism>
<dbReference type="PANTHER" id="PTHR45180">
    <property type="entry name" value="OS01G0307686 PROTEIN"/>
    <property type="match status" value="1"/>
</dbReference>
<dbReference type="Gene3D" id="3.40.50.150">
    <property type="entry name" value="Vaccinia Virus protein VP39"/>
    <property type="match status" value="1"/>
</dbReference>
<evidence type="ECO:0000259" key="2">
    <source>
        <dbReference type="Pfam" id="PF08241"/>
    </source>
</evidence>
<dbReference type="STRING" id="49390.A0A068V166"/>
<gene>
    <name evidence="3" type="ORF">GSCOC_T00040488001</name>
</gene>
<evidence type="ECO:0000313" key="4">
    <source>
        <dbReference type="Proteomes" id="UP000295252"/>
    </source>
</evidence>
<dbReference type="GO" id="GO:0005737">
    <property type="term" value="C:cytoplasm"/>
    <property type="evidence" value="ECO:0007669"/>
    <property type="project" value="UniProtKB-ARBA"/>
</dbReference>
<dbReference type="PhylomeDB" id="A0A068V166"/>
<dbReference type="GO" id="GO:0008757">
    <property type="term" value="F:S-adenosylmethionine-dependent methyltransferase activity"/>
    <property type="evidence" value="ECO:0007669"/>
    <property type="project" value="InterPro"/>
</dbReference>
<evidence type="ECO:0000313" key="3">
    <source>
        <dbReference type="EMBL" id="CDP14219.1"/>
    </source>
</evidence>
<name>A0A068V166_COFCA</name>
<evidence type="ECO:0000256" key="1">
    <source>
        <dbReference type="ARBA" id="ARBA00011738"/>
    </source>
</evidence>
<accession>A0A068V166</accession>
<keyword evidence="4" id="KW-1185">Reference proteome</keyword>